<dbReference type="GO" id="GO:0006508">
    <property type="term" value="P:proteolysis"/>
    <property type="evidence" value="ECO:0007669"/>
    <property type="project" value="UniProtKB-KW"/>
</dbReference>
<dbReference type="InterPro" id="IPR050430">
    <property type="entry name" value="Peptidase_S1"/>
</dbReference>
<reference evidence="8" key="2">
    <citation type="journal article" date="2023" name="BMC Genomics">
        <title>Pest status, molecular evolution, and epigenetic factors derived from the genome assembly of Frankliniella fusca, a thysanopteran phytovirus vector.</title>
        <authorList>
            <person name="Catto M.A."/>
            <person name="Labadie P.E."/>
            <person name="Jacobson A.L."/>
            <person name="Kennedy G.G."/>
            <person name="Srinivasan R."/>
            <person name="Hunt B.G."/>
        </authorList>
    </citation>
    <scope>NUCLEOTIDE SEQUENCE</scope>
    <source>
        <strain evidence="8">PL_HMW_Pooled</strain>
    </source>
</reference>
<comment type="caution">
    <text evidence="8">The sequence shown here is derived from an EMBL/GenBank/DDBJ whole genome shotgun (WGS) entry which is preliminary data.</text>
</comment>
<dbReference type="PROSITE" id="PS50240">
    <property type="entry name" value="TRYPSIN_DOM"/>
    <property type="match status" value="1"/>
</dbReference>
<keyword evidence="9" id="KW-1185">Reference proteome</keyword>
<dbReference type="CDD" id="cd00190">
    <property type="entry name" value="Tryp_SPc"/>
    <property type="match status" value="1"/>
</dbReference>
<dbReference type="InterPro" id="IPR009003">
    <property type="entry name" value="Peptidase_S1_PA"/>
</dbReference>
<dbReference type="AlphaFoldDB" id="A0AAE1HQ57"/>
<dbReference type="PANTHER" id="PTHR24276">
    <property type="entry name" value="POLYSERASE-RELATED"/>
    <property type="match status" value="1"/>
</dbReference>
<dbReference type="Pfam" id="PF00089">
    <property type="entry name" value="Trypsin"/>
    <property type="match status" value="1"/>
</dbReference>
<feature type="domain" description="Peptidase S1" evidence="7">
    <location>
        <begin position="51"/>
        <end position="299"/>
    </location>
</feature>
<dbReference type="EMBL" id="JAHWGI010001196">
    <property type="protein sequence ID" value="KAK3924705.1"/>
    <property type="molecule type" value="Genomic_DNA"/>
</dbReference>
<keyword evidence="6" id="KW-0732">Signal</keyword>
<dbReference type="InterPro" id="IPR001314">
    <property type="entry name" value="Peptidase_S1A"/>
</dbReference>
<dbReference type="SMART" id="SM00020">
    <property type="entry name" value="Tryp_SPc"/>
    <property type="match status" value="1"/>
</dbReference>
<keyword evidence="4" id="KW-0720">Serine protease</keyword>
<dbReference type="GO" id="GO:0004252">
    <property type="term" value="F:serine-type endopeptidase activity"/>
    <property type="evidence" value="ECO:0007669"/>
    <property type="project" value="InterPro"/>
</dbReference>
<evidence type="ECO:0000313" key="9">
    <source>
        <dbReference type="Proteomes" id="UP001219518"/>
    </source>
</evidence>
<proteinExistence type="inferred from homology"/>
<evidence type="ECO:0000256" key="4">
    <source>
        <dbReference type="ARBA" id="ARBA00022825"/>
    </source>
</evidence>
<comment type="similarity">
    <text evidence="1">Belongs to the peptidase S1 family.</text>
</comment>
<dbReference type="PANTHER" id="PTHR24276:SF98">
    <property type="entry name" value="FI18310P1-RELATED"/>
    <property type="match status" value="1"/>
</dbReference>
<feature type="chain" id="PRO_5042213812" evidence="6">
    <location>
        <begin position="17"/>
        <end position="308"/>
    </location>
</feature>
<dbReference type="Proteomes" id="UP001219518">
    <property type="component" value="Unassembled WGS sequence"/>
</dbReference>
<accession>A0AAE1HQ57</accession>
<protein>
    <submittedName>
        <fullName evidence="8">Brachyurin</fullName>
    </submittedName>
</protein>
<keyword evidence="5" id="KW-1015">Disulfide bond</keyword>
<evidence type="ECO:0000256" key="1">
    <source>
        <dbReference type="ARBA" id="ARBA00007664"/>
    </source>
</evidence>
<reference evidence="8" key="1">
    <citation type="submission" date="2021-07" db="EMBL/GenBank/DDBJ databases">
        <authorList>
            <person name="Catto M.A."/>
            <person name="Jacobson A."/>
            <person name="Kennedy G."/>
            <person name="Labadie P."/>
            <person name="Hunt B.G."/>
            <person name="Srinivasan R."/>
        </authorList>
    </citation>
    <scope>NUCLEOTIDE SEQUENCE</scope>
    <source>
        <strain evidence="8">PL_HMW_Pooled</strain>
        <tissue evidence="8">Head</tissue>
    </source>
</reference>
<evidence type="ECO:0000259" key="7">
    <source>
        <dbReference type="PROSITE" id="PS50240"/>
    </source>
</evidence>
<evidence type="ECO:0000256" key="6">
    <source>
        <dbReference type="SAM" id="SignalP"/>
    </source>
</evidence>
<gene>
    <name evidence="8" type="ORF">KUF71_012839</name>
</gene>
<dbReference type="InterPro" id="IPR001254">
    <property type="entry name" value="Trypsin_dom"/>
</dbReference>
<dbReference type="Gene3D" id="2.40.10.10">
    <property type="entry name" value="Trypsin-like serine proteases"/>
    <property type="match status" value="1"/>
</dbReference>
<organism evidence="8 9">
    <name type="scientific">Frankliniella fusca</name>
    <dbReference type="NCBI Taxonomy" id="407009"/>
    <lineage>
        <taxon>Eukaryota</taxon>
        <taxon>Metazoa</taxon>
        <taxon>Ecdysozoa</taxon>
        <taxon>Arthropoda</taxon>
        <taxon>Hexapoda</taxon>
        <taxon>Insecta</taxon>
        <taxon>Pterygota</taxon>
        <taxon>Neoptera</taxon>
        <taxon>Paraneoptera</taxon>
        <taxon>Thysanoptera</taxon>
        <taxon>Terebrantia</taxon>
        <taxon>Thripoidea</taxon>
        <taxon>Thripidae</taxon>
        <taxon>Frankliniella</taxon>
    </lineage>
</organism>
<dbReference type="PRINTS" id="PR00722">
    <property type="entry name" value="CHYMOTRYPSIN"/>
</dbReference>
<dbReference type="SUPFAM" id="SSF50494">
    <property type="entry name" value="Trypsin-like serine proteases"/>
    <property type="match status" value="1"/>
</dbReference>
<evidence type="ECO:0000313" key="8">
    <source>
        <dbReference type="EMBL" id="KAK3924705.1"/>
    </source>
</evidence>
<keyword evidence="3" id="KW-0378">Hydrolase</keyword>
<name>A0AAE1HQ57_9NEOP</name>
<evidence type="ECO:0000256" key="3">
    <source>
        <dbReference type="ARBA" id="ARBA00022801"/>
    </source>
</evidence>
<evidence type="ECO:0000256" key="5">
    <source>
        <dbReference type="ARBA" id="ARBA00023157"/>
    </source>
</evidence>
<feature type="signal peptide" evidence="6">
    <location>
        <begin position="1"/>
        <end position="16"/>
    </location>
</feature>
<sequence length="308" mass="32832">MKAFVLFATVVVVAVGALPASPVSRARIPKRPRGAPDAAPAASNASVSVLINNGKMAEIGQFPWMANIVMDDAWYCGGSLISDKHILTAAQCASGYGRFLVTLGDVHTYSSSDYFVFAYTYKSCWHEDYKEEIHLNDIGIIELLYSVTVTGWHRDETLHWNTFTLDGVKPIALAPQSSDTYSGVTATVSGFGMSVYGYESNDLMYVEQPVMDNSLCARYLGKDVTDSHICGDGSGGIGTCKGDGGDPLVVPVTDSDTGATTWMLVGVASFQSDVDCGLGYPSAYTRVTSYLDWIAAKVAGGAACYPGQ</sequence>
<evidence type="ECO:0000256" key="2">
    <source>
        <dbReference type="ARBA" id="ARBA00022670"/>
    </source>
</evidence>
<dbReference type="InterPro" id="IPR043504">
    <property type="entry name" value="Peptidase_S1_PA_chymotrypsin"/>
</dbReference>
<keyword evidence="2" id="KW-0645">Protease</keyword>